<evidence type="ECO:0000256" key="2">
    <source>
        <dbReference type="SAM" id="Phobius"/>
    </source>
</evidence>
<dbReference type="Pfam" id="PF00849">
    <property type="entry name" value="PseudoU_synth_2"/>
    <property type="match status" value="1"/>
</dbReference>
<dbReference type="Gene3D" id="3.30.2350.10">
    <property type="entry name" value="Pseudouridine synthase"/>
    <property type="match status" value="1"/>
</dbReference>
<accession>A0AAD3CUE2</accession>
<dbReference type="GO" id="GO:0009982">
    <property type="term" value="F:pseudouridine synthase activity"/>
    <property type="evidence" value="ECO:0007669"/>
    <property type="project" value="InterPro"/>
</dbReference>
<proteinExistence type="inferred from homology"/>
<gene>
    <name evidence="4" type="ORF">CTEN210_07812</name>
</gene>
<dbReference type="GO" id="GO:0000455">
    <property type="term" value="P:enzyme-directed rRNA pseudouridine synthesis"/>
    <property type="evidence" value="ECO:0007669"/>
    <property type="project" value="TreeGrafter"/>
</dbReference>
<dbReference type="Proteomes" id="UP001054902">
    <property type="component" value="Unassembled WGS sequence"/>
</dbReference>
<dbReference type="InterPro" id="IPR006145">
    <property type="entry name" value="PsdUridine_synth_RsuA/RluA"/>
</dbReference>
<keyword evidence="2" id="KW-1133">Transmembrane helix</keyword>
<evidence type="ECO:0000313" key="5">
    <source>
        <dbReference type="Proteomes" id="UP001054902"/>
    </source>
</evidence>
<keyword evidence="5" id="KW-1185">Reference proteome</keyword>
<dbReference type="AlphaFoldDB" id="A0AAD3CUE2"/>
<sequence length="414" mass="46772">MKSYEYTVFITAILLYITTLTAAIGSERIETRKSFQVRNPLTGRYIKQTNFDKRGKWHDFVNKQGGWLAYKEELRPINSDKLVQWEQEEENASTTIIETQQLRDEIAYSPDLNWNVLTPTIDASEIVNESEISLPCLDQLLFVHKPSDLLTLPGIGELKQTCLASTVNDWLNDQTSDGNILLKNAKTSAKKNPTSKKRKKIKKKKEYVPRPCHRLDLDTSGIVAIGLTPDALSLTSTLFEDKIIQKTYIALCAGHIEKDNGFIEYPIGKVASCNGDFNEFFCHVDNKSILKNGSPSIKKVVISDSSKFIEKSLRESKTEFRVSKRFTIETESGDVAKYTRVELIPYTGRGHQLRLHMASIGHPLLGDNLHAPISVAEASPRLCLHAERLELNCLVHKDGSFVKSKYKYYSNAIS</sequence>
<reference evidence="4 5" key="1">
    <citation type="journal article" date="2021" name="Sci. Rep.">
        <title>The genome of the diatom Chaetoceros tenuissimus carries an ancient integrated fragment of an extant virus.</title>
        <authorList>
            <person name="Hongo Y."/>
            <person name="Kimura K."/>
            <person name="Takaki Y."/>
            <person name="Yoshida Y."/>
            <person name="Baba S."/>
            <person name="Kobayashi G."/>
            <person name="Nagasaki K."/>
            <person name="Hano T."/>
            <person name="Tomaru Y."/>
        </authorList>
    </citation>
    <scope>NUCLEOTIDE SEQUENCE [LARGE SCALE GENOMIC DNA]</scope>
    <source>
        <strain evidence="4 5">NIES-3715</strain>
    </source>
</reference>
<organism evidence="4 5">
    <name type="scientific">Chaetoceros tenuissimus</name>
    <dbReference type="NCBI Taxonomy" id="426638"/>
    <lineage>
        <taxon>Eukaryota</taxon>
        <taxon>Sar</taxon>
        <taxon>Stramenopiles</taxon>
        <taxon>Ochrophyta</taxon>
        <taxon>Bacillariophyta</taxon>
        <taxon>Coscinodiscophyceae</taxon>
        <taxon>Chaetocerotophycidae</taxon>
        <taxon>Chaetocerotales</taxon>
        <taxon>Chaetocerotaceae</taxon>
        <taxon>Chaetoceros</taxon>
    </lineage>
</organism>
<feature type="domain" description="Pseudouridine synthase RsuA/RluA-like" evidence="3">
    <location>
        <begin position="140"/>
        <end position="359"/>
    </location>
</feature>
<name>A0AAD3CUE2_9STRA</name>
<dbReference type="EMBL" id="BLLK01000045">
    <property type="protein sequence ID" value="GFH51336.1"/>
    <property type="molecule type" value="Genomic_DNA"/>
</dbReference>
<dbReference type="InterPro" id="IPR050188">
    <property type="entry name" value="RluA_PseudoU_synthase"/>
</dbReference>
<dbReference type="InterPro" id="IPR020103">
    <property type="entry name" value="PsdUridine_synth_cat_dom_sf"/>
</dbReference>
<dbReference type="CDD" id="cd02869">
    <property type="entry name" value="PseudoU_synth_RluA_like"/>
    <property type="match status" value="1"/>
</dbReference>
<evidence type="ECO:0000259" key="3">
    <source>
        <dbReference type="Pfam" id="PF00849"/>
    </source>
</evidence>
<comment type="similarity">
    <text evidence="1">Belongs to the pseudouridine synthase RluA family.</text>
</comment>
<dbReference type="GO" id="GO:0003723">
    <property type="term" value="F:RNA binding"/>
    <property type="evidence" value="ECO:0007669"/>
    <property type="project" value="InterPro"/>
</dbReference>
<keyword evidence="2" id="KW-0472">Membrane</keyword>
<evidence type="ECO:0000256" key="1">
    <source>
        <dbReference type="ARBA" id="ARBA00010876"/>
    </source>
</evidence>
<protein>
    <recommendedName>
        <fullName evidence="3">Pseudouridine synthase RsuA/RluA-like domain-containing protein</fullName>
    </recommendedName>
</protein>
<dbReference type="SUPFAM" id="SSF55120">
    <property type="entry name" value="Pseudouridine synthase"/>
    <property type="match status" value="1"/>
</dbReference>
<comment type="caution">
    <text evidence="4">The sequence shown here is derived from an EMBL/GenBank/DDBJ whole genome shotgun (WGS) entry which is preliminary data.</text>
</comment>
<dbReference type="PANTHER" id="PTHR21600">
    <property type="entry name" value="MITOCHONDRIAL RNA PSEUDOURIDINE SYNTHASE"/>
    <property type="match status" value="1"/>
</dbReference>
<dbReference type="PANTHER" id="PTHR21600:SF87">
    <property type="entry name" value="RNA PSEUDOURIDYLATE SYNTHASE DOMAIN-CONTAINING PROTEIN 1"/>
    <property type="match status" value="1"/>
</dbReference>
<feature type="transmembrane region" description="Helical" evidence="2">
    <location>
        <begin position="6"/>
        <end position="25"/>
    </location>
</feature>
<evidence type="ECO:0000313" key="4">
    <source>
        <dbReference type="EMBL" id="GFH51336.1"/>
    </source>
</evidence>
<keyword evidence="2" id="KW-0812">Transmembrane</keyword>